<evidence type="ECO:0000313" key="4">
    <source>
        <dbReference type="Proteomes" id="UP000521943"/>
    </source>
</evidence>
<accession>A0A8H6ME71</accession>
<sequence length="177" mass="20343">MSSLPQLKTKYEQEHKKSSAAAPMSRPPATSTQARVNESAGEVNKLTSAEPGTYPLYHVETFKGNVDYNFRIGVKRQGRVFSIEKEKNADYLSSIEVLIVNQMDALMMQKQDHVNFVLSHLNKLSKELHDTNFLRIKPWYLDGLLYGDARICKELFSFDYDSNPFCFLKLRKPPYNS</sequence>
<dbReference type="OrthoDB" id="10264378at2759"/>
<evidence type="ECO:0000256" key="1">
    <source>
        <dbReference type="SAM" id="MobiDB-lite"/>
    </source>
</evidence>
<feature type="compositionally biased region" description="Low complexity" evidence="1">
    <location>
        <begin position="19"/>
        <end position="31"/>
    </location>
</feature>
<organism evidence="3 4">
    <name type="scientific">Ephemerocybe angulata</name>
    <dbReference type="NCBI Taxonomy" id="980116"/>
    <lineage>
        <taxon>Eukaryota</taxon>
        <taxon>Fungi</taxon>
        <taxon>Dikarya</taxon>
        <taxon>Basidiomycota</taxon>
        <taxon>Agaricomycotina</taxon>
        <taxon>Agaricomycetes</taxon>
        <taxon>Agaricomycetidae</taxon>
        <taxon>Agaricales</taxon>
        <taxon>Agaricineae</taxon>
        <taxon>Psathyrellaceae</taxon>
        <taxon>Ephemerocybe</taxon>
    </lineage>
</organism>
<evidence type="ECO:0000313" key="3">
    <source>
        <dbReference type="EMBL" id="KAF6762544.1"/>
    </source>
</evidence>
<name>A0A8H6ME71_9AGAR</name>
<dbReference type="GO" id="GO:0034511">
    <property type="term" value="F:U3 snoRNA binding"/>
    <property type="evidence" value="ECO:0007669"/>
    <property type="project" value="InterPro"/>
</dbReference>
<comment type="caution">
    <text evidence="3">The sequence shown here is derived from an EMBL/GenBank/DDBJ whole genome shotgun (WGS) entry which is preliminary data.</text>
</comment>
<dbReference type="InterPro" id="IPR053940">
    <property type="entry name" value="UTP25_NTPase-like"/>
</dbReference>
<feature type="region of interest" description="Disordered" evidence="1">
    <location>
        <begin position="1"/>
        <end position="42"/>
    </location>
</feature>
<keyword evidence="4" id="KW-1185">Reference proteome</keyword>
<dbReference type="EMBL" id="JACGCI010000007">
    <property type="protein sequence ID" value="KAF6762544.1"/>
    <property type="molecule type" value="Genomic_DNA"/>
</dbReference>
<dbReference type="GO" id="GO:0032040">
    <property type="term" value="C:small-subunit processome"/>
    <property type="evidence" value="ECO:0007669"/>
    <property type="project" value="TreeGrafter"/>
</dbReference>
<dbReference type="InterPro" id="IPR010678">
    <property type="entry name" value="UTP25"/>
</dbReference>
<protein>
    <recommendedName>
        <fullName evidence="2">UTP25 NTP hydrolase-like domain-containing protein</fullName>
    </recommendedName>
</protein>
<reference evidence="3 4" key="1">
    <citation type="submission" date="2020-07" db="EMBL/GenBank/DDBJ databases">
        <title>Comparative genomics of pyrophilous fungi reveals a link between fire events and developmental genes.</title>
        <authorList>
            <consortium name="DOE Joint Genome Institute"/>
            <person name="Steindorff A.S."/>
            <person name="Carver A."/>
            <person name="Calhoun S."/>
            <person name="Stillman K."/>
            <person name="Liu H."/>
            <person name="Lipzen A."/>
            <person name="Pangilinan J."/>
            <person name="Labutti K."/>
            <person name="Bruns T.D."/>
            <person name="Grigoriev I.V."/>
        </authorList>
    </citation>
    <scope>NUCLEOTIDE SEQUENCE [LARGE SCALE GENOMIC DNA]</scope>
    <source>
        <strain evidence="3 4">CBS 144469</strain>
    </source>
</reference>
<dbReference type="Pfam" id="PF22916">
    <property type="entry name" value="UTP25_NTPase-like"/>
    <property type="match status" value="1"/>
</dbReference>
<dbReference type="AlphaFoldDB" id="A0A8H6ME71"/>
<dbReference type="Proteomes" id="UP000521943">
    <property type="component" value="Unassembled WGS sequence"/>
</dbReference>
<proteinExistence type="predicted"/>
<feature type="domain" description="UTP25 NTP hydrolase-like" evidence="2">
    <location>
        <begin position="84"/>
        <end position="144"/>
    </location>
</feature>
<dbReference type="GO" id="GO:0000462">
    <property type="term" value="P:maturation of SSU-rRNA from tricistronic rRNA transcript (SSU-rRNA, 5.8S rRNA, LSU-rRNA)"/>
    <property type="evidence" value="ECO:0007669"/>
    <property type="project" value="TreeGrafter"/>
</dbReference>
<dbReference type="GO" id="GO:0019843">
    <property type="term" value="F:rRNA binding"/>
    <property type="evidence" value="ECO:0007669"/>
    <property type="project" value="TreeGrafter"/>
</dbReference>
<evidence type="ECO:0000259" key="2">
    <source>
        <dbReference type="Pfam" id="PF22916"/>
    </source>
</evidence>
<dbReference type="PANTHER" id="PTHR12933">
    <property type="entry name" value="ORF PROTEIN-RELATED"/>
    <property type="match status" value="1"/>
</dbReference>
<gene>
    <name evidence="3" type="ORF">DFP72DRAFT_1060798</name>
</gene>
<dbReference type="PANTHER" id="PTHR12933:SF0">
    <property type="entry name" value="U3 SMALL NUCLEOLAR RNA-ASSOCIATED PROTEIN 25 HOMOLOG"/>
    <property type="match status" value="1"/>
</dbReference>